<evidence type="ECO:0000313" key="8">
    <source>
        <dbReference type="Proteomes" id="UP001595752"/>
    </source>
</evidence>
<evidence type="ECO:0000256" key="6">
    <source>
        <dbReference type="SAM" id="Phobius"/>
    </source>
</evidence>
<evidence type="ECO:0000256" key="5">
    <source>
        <dbReference type="ARBA" id="ARBA00023136"/>
    </source>
</evidence>
<comment type="subcellular location">
    <subcellularLocation>
        <location evidence="1">Membrane</location>
        <topology evidence="1">Multi-pass membrane protein</topology>
    </subcellularLocation>
</comment>
<feature type="transmembrane region" description="Helical" evidence="6">
    <location>
        <begin position="6"/>
        <end position="30"/>
    </location>
</feature>
<evidence type="ECO:0000313" key="7">
    <source>
        <dbReference type="EMBL" id="MFC3884405.1"/>
    </source>
</evidence>
<feature type="transmembrane region" description="Helical" evidence="6">
    <location>
        <begin position="99"/>
        <end position="118"/>
    </location>
</feature>
<name>A0ABV8B3G6_9BACI</name>
<protein>
    <submittedName>
        <fullName evidence="7">TerC family protein</fullName>
    </submittedName>
</protein>
<evidence type="ECO:0000256" key="4">
    <source>
        <dbReference type="ARBA" id="ARBA00022989"/>
    </source>
</evidence>
<evidence type="ECO:0000256" key="1">
    <source>
        <dbReference type="ARBA" id="ARBA00004141"/>
    </source>
</evidence>
<feature type="transmembrane region" description="Helical" evidence="6">
    <location>
        <begin position="156"/>
        <end position="175"/>
    </location>
</feature>
<dbReference type="Pfam" id="PF03741">
    <property type="entry name" value="TerC"/>
    <property type="match status" value="1"/>
</dbReference>
<dbReference type="RefSeq" id="WP_377915818.1">
    <property type="nucleotide sequence ID" value="NZ_JBHRZT010000052.1"/>
</dbReference>
<dbReference type="EMBL" id="JBHRZT010000052">
    <property type="protein sequence ID" value="MFC3884405.1"/>
    <property type="molecule type" value="Genomic_DNA"/>
</dbReference>
<dbReference type="Proteomes" id="UP001595752">
    <property type="component" value="Unassembled WGS sequence"/>
</dbReference>
<dbReference type="NCBIfam" id="TIGR03717">
    <property type="entry name" value="R_switched_YjbE"/>
    <property type="match status" value="1"/>
</dbReference>
<proteinExistence type="inferred from homology"/>
<accession>A0ABV8B3G6</accession>
<dbReference type="PANTHER" id="PTHR30238:SF4">
    <property type="entry name" value="SLL1022 PROTEIN"/>
    <property type="match status" value="1"/>
</dbReference>
<comment type="caution">
    <text evidence="7">The sequence shown here is derived from an EMBL/GenBank/DDBJ whole genome shotgun (WGS) entry which is preliminary data.</text>
</comment>
<keyword evidence="4 6" id="KW-1133">Transmembrane helix</keyword>
<evidence type="ECO:0000256" key="2">
    <source>
        <dbReference type="ARBA" id="ARBA00007511"/>
    </source>
</evidence>
<reference evidence="8" key="1">
    <citation type="journal article" date="2019" name="Int. J. Syst. Evol. Microbiol.">
        <title>The Global Catalogue of Microorganisms (GCM) 10K type strain sequencing project: providing services to taxonomists for standard genome sequencing and annotation.</title>
        <authorList>
            <consortium name="The Broad Institute Genomics Platform"/>
            <consortium name="The Broad Institute Genome Sequencing Center for Infectious Disease"/>
            <person name="Wu L."/>
            <person name="Ma J."/>
        </authorList>
    </citation>
    <scope>NUCLEOTIDE SEQUENCE [LARGE SCALE GENOMIC DNA]</scope>
    <source>
        <strain evidence="8">CCUG 61889</strain>
    </source>
</reference>
<feature type="transmembrane region" description="Helical" evidence="6">
    <location>
        <begin position="130"/>
        <end position="149"/>
    </location>
</feature>
<dbReference type="InterPro" id="IPR005496">
    <property type="entry name" value="Integral_membrane_TerC"/>
</dbReference>
<feature type="transmembrane region" description="Helical" evidence="6">
    <location>
        <begin position="69"/>
        <end position="87"/>
    </location>
</feature>
<gene>
    <name evidence="7" type="ORF">ACFOU2_13195</name>
</gene>
<comment type="similarity">
    <text evidence="2">Belongs to the TerC family.</text>
</comment>
<organism evidence="7 8">
    <name type="scientific">Bacillus songklensis</name>
    <dbReference type="NCBI Taxonomy" id="1069116"/>
    <lineage>
        <taxon>Bacteria</taxon>
        <taxon>Bacillati</taxon>
        <taxon>Bacillota</taxon>
        <taxon>Bacilli</taxon>
        <taxon>Bacillales</taxon>
        <taxon>Bacillaceae</taxon>
        <taxon>Bacillus</taxon>
    </lineage>
</organism>
<evidence type="ECO:0000256" key="3">
    <source>
        <dbReference type="ARBA" id="ARBA00022692"/>
    </source>
</evidence>
<keyword evidence="3 6" id="KW-0812">Transmembrane</keyword>
<keyword evidence="5 6" id="KW-0472">Membrane</keyword>
<feature type="transmembrane region" description="Helical" evidence="6">
    <location>
        <begin position="42"/>
        <end position="63"/>
    </location>
</feature>
<keyword evidence="8" id="KW-1185">Reference proteome</keyword>
<sequence>MDLELLSAVLLIIGIDIVLGGDNAIVIALASRNLPEQQRNKAIFLGTGLAIVVRIILTILAVYLLTIPFLQLIGGLLLIMIAFKLLVDEEDDTSNIKAGATLGAAVKTIVFADIVMGLDNVIAVAGAAHGNILLVVIGLLVSVPIIIWGSKIILHFMERVPSLVYIGAGILAYTAGKMITHEKRLFFLLEQYPPLLYAVPIITVILVLVSGYIVNRVRMKESYR</sequence>
<dbReference type="PANTHER" id="PTHR30238">
    <property type="entry name" value="MEMBRANE BOUND PREDICTED REDOX MODULATOR"/>
    <property type="match status" value="1"/>
</dbReference>
<dbReference type="InterPro" id="IPR022301">
    <property type="entry name" value="Integral_membrane_YjbE"/>
</dbReference>
<feature type="transmembrane region" description="Helical" evidence="6">
    <location>
        <begin position="195"/>
        <end position="214"/>
    </location>
</feature>